<dbReference type="EMBL" id="JAWDJX010000050">
    <property type="protein sequence ID" value="KAK3048339.1"/>
    <property type="molecule type" value="Genomic_DNA"/>
</dbReference>
<dbReference type="PANTHER" id="PTHR45646">
    <property type="entry name" value="SERINE/THREONINE-PROTEIN KINASE DOA-RELATED"/>
    <property type="match status" value="1"/>
</dbReference>
<evidence type="ECO:0000256" key="8">
    <source>
        <dbReference type="ARBA" id="ARBA00022741"/>
    </source>
</evidence>
<evidence type="ECO:0000313" key="19">
    <source>
        <dbReference type="Proteomes" id="UP001271007"/>
    </source>
</evidence>
<dbReference type="InterPro" id="IPR000719">
    <property type="entry name" value="Prot_kinase_dom"/>
</dbReference>
<evidence type="ECO:0000256" key="9">
    <source>
        <dbReference type="ARBA" id="ARBA00022777"/>
    </source>
</evidence>
<evidence type="ECO:0000313" key="18">
    <source>
        <dbReference type="EMBL" id="KAK3048339.1"/>
    </source>
</evidence>
<dbReference type="AlphaFoldDB" id="A0AAJ0DE67"/>
<dbReference type="PROSITE" id="PS00107">
    <property type="entry name" value="PROTEIN_KINASE_ATP"/>
    <property type="match status" value="1"/>
</dbReference>
<sequence length="645" mass="72192">MPDEQIPKDDHHNPMSSVNHGRKSSEGQLFNSMQQAKRHSGNDKAEANRRSLADQSASKGAFGNMWDSVLDTFLPPVCAAYCKCSDNLQFWKRTKGFAQTNETDIFYTSHHVLKSMYYEPVRLSSSQRDVTTMATPDNEHSNMPKGNGLMLKEAPFGLEHVAGYEAGGHHPVHLGDRLGEADRYRVIHKLGHGGYANVWLCRDKKRETPKYVALKIMMAEVSTEDCQELRGAEFLQANLASELRKYVCLPLDRFWHDGPNGMHLCFVFPVLGPWVSRMPEAFRDVDETLRDVALQAVQAMAALHMCGLCHRDFTPSNILLKLTGLDSLSEDDVLREFGKPDRVTIFTTSGSIPTEPSAPRHLVGPIDFRNVDPRFITNKACMIDLGQSFHPSTPPEELGIPRIYGTPELLLEKTAGFGSHLWALGCTIYQIRTGRKLFNLFDQEIDDLLYSMVLLRGPLPQPWWTTWKLRKDIFKDEADAEGRAMKVEPLTAEQEAKMRSNVHASVAQDPRCFADSLAPGYWYTEGERWVHRVVREAETNLFADLLGRIMKYNPNDRMTARAALHHEWFTMRGMENVTPNTVDGMLNTEAAVPSDGGVGSKAVEATSSITETVPKSESTALETGTPGVDQAALNAAEAMLRTEEP</sequence>
<dbReference type="Pfam" id="PF00069">
    <property type="entry name" value="Pkinase"/>
    <property type="match status" value="2"/>
</dbReference>
<dbReference type="Gene3D" id="1.10.510.10">
    <property type="entry name" value="Transferase(Phosphotransferase) domain 1"/>
    <property type="match status" value="1"/>
</dbReference>
<dbReference type="PROSITE" id="PS50011">
    <property type="entry name" value="PROTEIN_KINASE_DOM"/>
    <property type="match status" value="1"/>
</dbReference>
<protein>
    <recommendedName>
        <fullName evidence="5">EKC/KEOPS complex subunit BUD32</fullName>
        <ecNumber evidence="3">2.7.11.1</ecNumber>
    </recommendedName>
    <alternativeName>
        <fullName evidence="11 12">Atypical Serine/threonine protein kinase BUD32</fullName>
    </alternativeName>
    <alternativeName>
        <fullName evidence="4">EKC/KEOPS complex subunit bud32</fullName>
    </alternativeName>
</protein>
<evidence type="ECO:0000259" key="17">
    <source>
        <dbReference type="PROSITE" id="PS50011"/>
    </source>
</evidence>
<dbReference type="Proteomes" id="UP001271007">
    <property type="component" value="Unassembled WGS sequence"/>
</dbReference>
<evidence type="ECO:0000256" key="4">
    <source>
        <dbReference type="ARBA" id="ARBA00013948"/>
    </source>
</evidence>
<keyword evidence="9" id="KW-0418">Kinase</keyword>
<dbReference type="GO" id="GO:0043484">
    <property type="term" value="P:regulation of RNA splicing"/>
    <property type="evidence" value="ECO:0007669"/>
    <property type="project" value="TreeGrafter"/>
</dbReference>
<proteinExistence type="predicted"/>
<keyword evidence="10 15" id="KW-0067">ATP-binding</keyword>
<keyword evidence="6" id="KW-0723">Serine/threonine-protein kinase</keyword>
<feature type="domain" description="Protein kinase" evidence="17">
    <location>
        <begin position="184"/>
        <end position="569"/>
    </location>
</feature>
<feature type="region of interest" description="Disordered" evidence="16">
    <location>
        <begin position="608"/>
        <end position="627"/>
    </location>
</feature>
<accession>A0AAJ0DE67</accession>
<organism evidence="18 19">
    <name type="scientific">Extremus antarcticus</name>
    <dbReference type="NCBI Taxonomy" id="702011"/>
    <lineage>
        <taxon>Eukaryota</taxon>
        <taxon>Fungi</taxon>
        <taxon>Dikarya</taxon>
        <taxon>Ascomycota</taxon>
        <taxon>Pezizomycotina</taxon>
        <taxon>Dothideomycetes</taxon>
        <taxon>Dothideomycetidae</taxon>
        <taxon>Mycosphaerellales</taxon>
        <taxon>Extremaceae</taxon>
        <taxon>Extremus</taxon>
    </lineage>
</organism>
<dbReference type="SMART" id="SM00220">
    <property type="entry name" value="S_TKc"/>
    <property type="match status" value="1"/>
</dbReference>
<evidence type="ECO:0000256" key="11">
    <source>
        <dbReference type="ARBA" id="ARBA00030980"/>
    </source>
</evidence>
<comment type="function">
    <text evidence="1">Component of the EKC/KEOPS complex that is required for the formation of a threonylcarbamoyl group on adenosine at position 37 (t(6)A37) in tRNAs that read codons beginning with adenine. The complex is probably involved in the transfer of the threonylcarbamoyl moiety of threonylcarbamoyl-AMP (TC-AMP) to the N6 group of A37. BUD32 has ATPase activity in the context of the EKC/KEOPS complex and likely plays a supporting role to the catalytic subunit KAE1. The EKC/KEOPS complex also promotes both telomere uncapping and telomere elongation. The complex is required for efficient recruitment of transcriptional coactivators.</text>
</comment>
<keyword evidence="8 15" id="KW-0547">Nucleotide-binding</keyword>
<dbReference type="InterPro" id="IPR051175">
    <property type="entry name" value="CLK_kinases"/>
</dbReference>
<feature type="compositionally biased region" description="Polar residues" evidence="16">
    <location>
        <begin position="26"/>
        <end position="35"/>
    </location>
</feature>
<evidence type="ECO:0000256" key="5">
    <source>
        <dbReference type="ARBA" id="ARBA00019973"/>
    </source>
</evidence>
<keyword evidence="19" id="KW-1185">Reference proteome</keyword>
<evidence type="ECO:0000256" key="13">
    <source>
        <dbReference type="ARBA" id="ARBA00047899"/>
    </source>
</evidence>
<evidence type="ECO:0000256" key="6">
    <source>
        <dbReference type="ARBA" id="ARBA00022527"/>
    </source>
</evidence>
<dbReference type="InterPro" id="IPR011009">
    <property type="entry name" value="Kinase-like_dom_sf"/>
</dbReference>
<dbReference type="GO" id="GO:0005524">
    <property type="term" value="F:ATP binding"/>
    <property type="evidence" value="ECO:0007669"/>
    <property type="project" value="UniProtKB-UniRule"/>
</dbReference>
<comment type="catalytic activity">
    <reaction evidence="13">
        <text>L-threonyl-[protein] + ATP = O-phospho-L-threonyl-[protein] + ADP + H(+)</text>
        <dbReference type="Rhea" id="RHEA:46608"/>
        <dbReference type="Rhea" id="RHEA-COMP:11060"/>
        <dbReference type="Rhea" id="RHEA-COMP:11605"/>
        <dbReference type="ChEBI" id="CHEBI:15378"/>
        <dbReference type="ChEBI" id="CHEBI:30013"/>
        <dbReference type="ChEBI" id="CHEBI:30616"/>
        <dbReference type="ChEBI" id="CHEBI:61977"/>
        <dbReference type="ChEBI" id="CHEBI:456216"/>
        <dbReference type="EC" id="2.7.11.1"/>
    </reaction>
</comment>
<dbReference type="Gene3D" id="3.30.200.20">
    <property type="entry name" value="Phosphorylase Kinase, domain 1"/>
    <property type="match status" value="1"/>
</dbReference>
<feature type="compositionally biased region" description="Basic and acidic residues" evidence="16">
    <location>
        <begin position="40"/>
        <end position="52"/>
    </location>
</feature>
<dbReference type="GO" id="GO:0005634">
    <property type="term" value="C:nucleus"/>
    <property type="evidence" value="ECO:0007669"/>
    <property type="project" value="TreeGrafter"/>
</dbReference>
<evidence type="ECO:0000256" key="15">
    <source>
        <dbReference type="PROSITE-ProRule" id="PRU10141"/>
    </source>
</evidence>
<feature type="binding site" evidence="15">
    <location>
        <position position="215"/>
    </location>
    <ligand>
        <name>ATP</name>
        <dbReference type="ChEBI" id="CHEBI:30616"/>
    </ligand>
</feature>
<dbReference type="PANTHER" id="PTHR45646:SF11">
    <property type="entry name" value="SERINE_THREONINE-PROTEIN KINASE DOA"/>
    <property type="match status" value="1"/>
</dbReference>
<reference evidence="18" key="1">
    <citation type="submission" date="2023-04" db="EMBL/GenBank/DDBJ databases">
        <title>Black Yeasts Isolated from many extreme environments.</title>
        <authorList>
            <person name="Coleine C."/>
            <person name="Stajich J.E."/>
            <person name="Selbmann L."/>
        </authorList>
    </citation>
    <scope>NUCLEOTIDE SEQUENCE</scope>
    <source>
        <strain evidence="18">CCFEE 5312</strain>
    </source>
</reference>
<feature type="region of interest" description="Disordered" evidence="16">
    <location>
        <begin position="1"/>
        <end position="52"/>
    </location>
</feature>
<comment type="catalytic activity">
    <reaction evidence="14">
        <text>L-seryl-[protein] + ATP = O-phospho-L-seryl-[protein] + ADP + H(+)</text>
        <dbReference type="Rhea" id="RHEA:17989"/>
        <dbReference type="Rhea" id="RHEA-COMP:9863"/>
        <dbReference type="Rhea" id="RHEA-COMP:11604"/>
        <dbReference type="ChEBI" id="CHEBI:15378"/>
        <dbReference type="ChEBI" id="CHEBI:29999"/>
        <dbReference type="ChEBI" id="CHEBI:30616"/>
        <dbReference type="ChEBI" id="CHEBI:83421"/>
        <dbReference type="ChEBI" id="CHEBI:456216"/>
        <dbReference type="EC" id="2.7.11.1"/>
    </reaction>
</comment>
<evidence type="ECO:0000256" key="2">
    <source>
        <dbReference type="ARBA" id="ARBA00011534"/>
    </source>
</evidence>
<dbReference type="InterPro" id="IPR017441">
    <property type="entry name" value="Protein_kinase_ATP_BS"/>
</dbReference>
<dbReference type="PROSITE" id="PS00109">
    <property type="entry name" value="PROTEIN_KINASE_TYR"/>
    <property type="match status" value="1"/>
</dbReference>
<dbReference type="EC" id="2.7.11.1" evidence="3"/>
<dbReference type="InterPro" id="IPR008266">
    <property type="entry name" value="Tyr_kinase_AS"/>
</dbReference>
<comment type="subunit">
    <text evidence="2">Component of the EKC/KEOPS complex composed of at least BUD32, CGI121, GON7, KAE1 and PCC1; the whole complex dimerizes.</text>
</comment>
<evidence type="ECO:0000256" key="14">
    <source>
        <dbReference type="ARBA" id="ARBA00048679"/>
    </source>
</evidence>
<feature type="compositionally biased region" description="Basic and acidic residues" evidence="16">
    <location>
        <begin position="1"/>
        <end position="13"/>
    </location>
</feature>
<comment type="caution">
    <text evidence="18">The sequence shown here is derived from an EMBL/GenBank/DDBJ whole genome shotgun (WGS) entry which is preliminary data.</text>
</comment>
<evidence type="ECO:0000256" key="12">
    <source>
        <dbReference type="ARBA" id="ARBA00033194"/>
    </source>
</evidence>
<evidence type="ECO:0000256" key="10">
    <source>
        <dbReference type="ARBA" id="ARBA00022840"/>
    </source>
</evidence>
<evidence type="ECO:0000256" key="3">
    <source>
        <dbReference type="ARBA" id="ARBA00012513"/>
    </source>
</evidence>
<dbReference type="SUPFAM" id="SSF56112">
    <property type="entry name" value="Protein kinase-like (PK-like)"/>
    <property type="match status" value="1"/>
</dbReference>
<keyword evidence="7" id="KW-0808">Transferase</keyword>
<evidence type="ECO:0000256" key="16">
    <source>
        <dbReference type="SAM" id="MobiDB-lite"/>
    </source>
</evidence>
<dbReference type="GO" id="GO:0004674">
    <property type="term" value="F:protein serine/threonine kinase activity"/>
    <property type="evidence" value="ECO:0007669"/>
    <property type="project" value="UniProtKB-KW"/>
</dbReference>
<evidence type="ECO:0000256" key="1">
    <source>
        <dbReference type="ARBA" id="ARBA00003747"/>
    </source>
</evidence>
<gene>
    <name evidence="18" type="ORF">LTR09_010332</name>
</gene>
<feature type="compositionally biased region" description="Polar residues" evidence="16">
    <location>
        <begin position="608"/>
        <end position="622"/>
    </location>
</feature>
<evidence type="ECO:0000256" key="7">
    <source>
        <dbReference type="ARBA" id="ARBA00022679"/>
    </source>
</evidence>
<name>A0AAJ0DE67_9PEZI</name>